<evidence type="ECO:0000256" key="1">
    <source>
        <dbReference type="ARBA" id="ARBA00004752"/>
    </source>
</evidence>
<dbReference type="CDD" id="cd16913">
    <property type="entry name" value="YkuD_like"/>
    <property type="match status" value="1"/>
</dbReference>
<keyword evidence="3" id="KW-0133">Cell shape</keyword>
<name>A0ABP4SA90_9ACTN</name>
<feature type="transmembrane region" description="Helical" evidence="7">
    <location>
        <begin position="42"/>
        <end position="65"/>
    </location>
</feature>
<dbReference type="Gene3D" id="2.60.40.3710">
    <property type="match status" value="1"/>
</dbReference>
<gene>
    <name evidence="9" type="ORF">GCM10009765_19160</name>
</gene>
<organism evidence="9 10">
    <name type="scientific">Fodinicola feengrottensis</name>
    <dbReference type="NCBI Taxonomy" id="435914"/>
    <lineage>
        <taxon>Bacteria</taxon>
        <taxon>Bacillati</taxon>
        <taxon>Actinomycetota</taxon>
        <taxon>Actinomycetes</taxon>
        <taxon>Mycobacteriales</taxon>
        <taxon>Fodinicola</taxon>
    </lineage>
</organism>
<dbReference type="InterPro" id="IPR038063">
    <property type="entry name" value="Transpep_catalytic_dom"/>
</dbReference>
<dbReference type="InterPro" id="IPR005490">
    <property type="entry name" value="LD_TPept_cat_dom"/>
</dbReference>
<evidence type="ECO:0000256" key="7">
    <source>
        <dbReference type="SAM" id="Phobius"/>
    </source>
</evidence>
<evidence type="ECO:0000256" key="4">
    <source>
        <dbReference type="ARBA" id="ARBA00022984"/>
    </source>
</evidence>
<keyword evidence="7" id="KW-1133">Transmembrane helix</keyword>
<evidence type="ECO:0000313" key="9">
    <source>
        <dbReference type="EMBL" id="GAA1669841.1"/>
    </source>
</evidence>
<keyword evidence="6" id="KW-0961">Cell wall biogenesis/degradation</keyword>
<evidence type="ECO:0000256" key="5">
    <source>
        <dbReference type="ARBA" id="ARBA00023315"/>
    </source>
</evidence>
<dbReference type="Proteomes" id="UP001500618">
    <property type="component" value="Unassembled WGS sequence"/>
</dbReference>
<keyword evidence="5" id="KW-0012">Acyltransferase</keyword>
<sequence length="329" mass="34473">MNNDLETLVRDALRDKAITAISDHREPPPFRAPQPAVIRRGWLGPLVAAAAVLAVVAVAGTFTVLNRNAGVPAAAGSGVRVNVLDTAGRTYGVGMPLLIGFAATVSDRAAVEKAAVVQVDGQAVSGQWRWLSKTPTVDGPTDNLAPSVVRAAFFPASQWPGHTQVTLRIALAGRGTGGGQRFANDVTLSMTTGAAQITTMDGEQHLATVRSDGHIVHTFPLSLGNSAHPTVRGSTVVSGLFDHRFFTDGRPGTPGYYHVDVQSVVQLSGSVYTYAAPWAADQIGKTNNANTAGAQLLPADADWFLRSSQLGDVVDFTHTNGPAITPAWP</sequence>
<dbReference type="SUPFAM" id="SSF141523">
    <property type="entry name" value="L,D-transpeptidase catalytic domain-like"/>
    <property type="match status" value="1"/>
</dbReference>
<dbReference type="Pfam" id="PF17964">
    <property type="entry name" value="Big_10"/>
    <property type="match status" value="1"/>
</dbReference>
<protein>
    <recommendedName>
        <fullName evidence="8">Bacterial Ig domain-containing protein</fullName>
    </recommendedName>
</protein>
<evidence type="ECO:0000256" key="3">
    <source>
        <dbReference type="ARBA" id="ARBA00022960"/>
    </source>
</evidence>
<feature type="domain" description="Bacterial Ig" evidence="8">
    <location>
        <begin position="79"/>
        <end position="173"/>
    </location>
</feature>
<keyword evidence="4" id="KW-0573">Peptidoglycan synthesis</keyword>
<evidence type="ECO:0000256" key="2">
    <source>
        <dbReference type="ARBA" id="ARBA00022679"/>
    </source>
</evidence>
<accession>A0ABP4SA90</accession>
<keyword evidence="7" id="KW-0812">Transmembrane</keyword>
<dbReference type="Gene3D" id="2.40.440.10">
    <property type="entry name" value="L,D-transpeptidase catalytic domain-like"/>
    <property type="match status" value="1"/>
</dbReference>
<comment type="caution">
    <text evidence="9">The sequence shown here is derived from an EMBL/GenBank/DDBJ whole genome shotgun (WGS) entry which is preliminary data.</text>
</comment>
<dbReference type="EMBL" id="BAAANY010000007">
    <property type="protein sequence ID" value="GAA1669841.1"/>
    <property type="molecule type" value="Genomic_DNA"/>
</dbReference>
<reference evidence="10" key="1">
    <citation type="journal article" date="2019" name="Int. J. Syst. Evol. Microbiol.">
        <title>The Global Catalogue of Microorganisms (GCM) 10K type strain sequencing project: providing services to taxonomists for standard genome sequencing and annotation.</title>
        <authorList>
            <consortium name="The Broad Institute Genomics Platform"/>
            <consortium name="The Broad Institute Genome Sequencing Center for Infectious Disease"/>
            <person name="Wu L."/>
            <person name="Ma J."/>
        </authorList>
    </citation>
    <scope>NUCLEOTIDE SEQUENCE [LARGE SCALE GENOMIC DNA]</scope>
    <source>
        <strain evidence="10">JCM 14718</strain>
    </source>
</reference>
<dbReference type="RefSeq" id="WP_344309042.1">
    <property type="nucleotide sequence ID" value="NZ_BAAANY010000007.1"/>
</dbReference>
<proteinExistence type="predicted"/>
<evidence type="ECO:0000313" key="10">
    <source>
        <dbReference type="Proteomes" id="UP001500618"/>
    </source>
</evidence>
<keyword evidence="2" id="KW-0808">Transferase</keyword>
<comment type="pathway">
    <text evidence="1">Cell wall biogenesis; peptidoglycan biosynthesis.</text>
</comment>
<dbReference type="InterPro" id="IPR041280">
    <property type="entry name" value="Big_10"/>
</dbReference>
<keyword evidence="7" id="KW-0472">Membrane</keyword>
<evidence type="ECO:0000259" key="8">
    <source>
        <dbReference type="Pfam" id="PF17964"/>
    </source>
</evidence>
<keyword evidence="10" id="KW-1185">Reference proteome</keyword>
<evidence type="ECO:0000256" key="6">
    <source>
        <dbReference type="ARBA" id="ARBA00023316"/>
    </source>
</evidence>